<evidence type="ECO:0000256" key="4">
    <source>
        <dbReference type="ARBA" id="ARBA00011233"/>
    </source>
</evidence>
<dbReference type="InterPro" id="IPR010203">
    <property type="entry name" value="RraA"/>
</dbReference>
<protein>
    <recommendedName>
        <fullName evidence="9">4-hydroxy-4-methyl-2-oxoglutarate aldolase</fullName>
        <shortName evidence="9">HMG aldolase</shortName>
        <ecNumber evidence="9">4.1.1.112</ecNumber>
        <ecNumber evidence="9">4.1.3.17</ecNumber>
    </recommendedName>
    <alternativeName>
        <fullName evidence="9">Oxaloacetate decarboxylase</fullName>
    </alternativeName>
</protein>
<evidence type="ECO:0000256" key="5">
    <source>
        <dbReference type="ARBA" id="ARBA00022723"/>
    </source>
</evidence>
<dbReference type="InterPro" id="IPR036704">
    <property type="entry name" value="RraA/RraA-like_sf"/>
</dbReference>
<comment type="cofactor">
    <cofactor evidence="2 9">
        <name>a divalent metal cation</name>
        <dbReference type="ChEBI" id="CHEBI:60240"/>
    </cofactor>
</comment>
<dbReference type="RefSeq" id="WP_344813426.1">
    <property type="nucleotide sequence ID" value="NZ_BAAAYX010000013.1"/>
</dbReference>
<keyword evidence="11" id="KW-1185">Reference proteome</keyword>
<comment type="subunit">
    <text evidence="4 9">Homotrimer.</text>
</comment>
<dbReference type="EC" id="4.1.1.112" evidence="9"/>
<dbReference type="Gene3D" id="3.50.30.40">
    <property type="entry name" value="Ribonuclease E inhibitor RraA/RraA-like"/>
    <property type="match status" value="1"/>
</dbReference>
<organism evidence="10 11">
    <name type="scientific">Microlunatus aurantiacus</name>
    <dbReference type="NCBI Taxonomy" id="446786"/>
    <lineage>
        <taxon>Bacteria</taxon>
        <taxon>Bacillati</taxon>
        <taxon>Actinomycetota</taxon>
        <taxon>Actinomycetes</taxon>
        <taxon>Propionibacteriales</taxon>
        <taxon>Propionibacteriaceae</taxon>
        <taxon>Microlunatus</taxon>
    </lineage>
</organism>
<keyword evidence="5 9" id="KW-0479">Metal-binding</keyword>
<comment type="caution">
    <text evidence="10">The sequence shown here is derived from an EMBL/GenBank/DDBJ whole genome shotgun (WGS) entry which is preliminary data.</text>
</comment>
<dbReference type="PANTHER" id="PTHR33254:SF4">
    <property type="entry name" value="4-HYDROXY-4-METHYL-2-OXOGLUTARATE ALDOLASE 3-RELATED"/>
    <property type="match status" value="1"/>
</dbReference>
<sequence length="161" mass="16737">MEKTEPQATADLVDEHGEALASIPVQLRSFGRFRRFAGPAVTVKCFEDNALLKKTLSEHPDPQGRVLVVDGGGSLRSALVGDLIAAIAVDRGWAGIVVHGCIRDSVAIDGLEIGIKALGTNPRKSTKTGAGTVDAPVEIGGVVITPGQVLHSDEDGIVVLP</sequence>
<evidence type="ECO:0000256" key="2">
    <source>
        <dbReference type="ARBA" id="ARBA00001968"/>
    </source>
</evidence>
<evidence type="ECO:0000256" key="6">
    <source>
        <dbReference type="ARBA" id="ARBA00023239"/>
    </source>
</evidence>
<proteinExistence type="inferred from homology"/>
<evidence type="ECO:0000256" key="1">
    <source>
        <dbReference type="ARBA" id="ARBA00001342"/>
    </source>
</evidence>
<dbReference type="Pfam" id="PF03737">
    <property type="entry name" value="RraA-like"/>
    <property type="match status" value="1"/>
</dbReference>
<dbReference type="EC" id="4.1.3.17" evidence="9"/>
<accession>A0ABP7DW80</accession>
<dbReference type="NCBIfam" id="TIGR01935">
    <property type="entry name" value="NOT-MenG"/>
    <property type="match status" value="1"/>
</dbReference>
<gene>
    <name evidence="10" type="primary">rraA</name>
    <name evidence="10" type="ORF">GCM10022204_32240</name>
</gene>
<comment type="catalytic activity">
    <reaction evidence="1 9">
        <text>4-hydroxy-4-methyl-2-oxoglutarate = 2 pyruvate</text>
        <dbReference type="Rhea" id="RHEA:22748"/>
        <dbReference type="ChEBI" id="CHEBI:15361"/>
        <dbReference type="ChEBI" id="CHEBI:58276"/>
        <dbReference type="EC" id="4.1.3.17"/>
    </reaction>
</comment>
<comment type="function">
    <text evidence="7 9">Catalyzes the aldol cleavage of 4-hydroxy-4-methyl-2-oxoglutarate (HMG) into 2 molecules of pyruvate. Also contains a secondary oxaloacetate (OAA) decarboxylase activity due to the common pyruvate enolate transition state formed following C-C bond cleavage in the retro-aldol and decarboxylation reactions.</text>
</comment>
<evidence type="ECO:0000256" key="3">
    <source>
        <dbReference type="ARBA" id="ARBA00008621"/>
    </source>
</evidence>
<dbReference type="CDD" id="cd16841">
    <property type="entry name" value="RraA_family"/>
    <property type="match status" value="1"/>
</dbReference>
<evidence type="ECO:0000256" key="7">
    <source>
        <dbReference type="ARBA" id="ARBA00025046"/>
    </source>
</evidence>
<name>A0ABP7DW80_9ACTN</name>
<keyword evidence="6 9" id="KW-0456">Lyase</keyword>
<dbReference type="PANTHER" id="PTHR33254">
    <property type="entry name" value="4-HYDROXY-4-METHYL-2-OXOGLUTARATE ALDOLASE 3-RELATED"/>
    <property type="match status" value="1"/>
</dbReference>
<dbReference type="SUPFAM" id="SSF89562">
    <property type="entry name" value="RraA-like"/>
    <property type="match status" value="1"/>
</dbReference>
<dbReference type="NCBIfam" id="NF006875">
    <property type="entry name" value="PRK09372.1"/>
    <property type="match status" value="1"/>
</dbReference>
<comment type="similarity">
    <text evidence="3 9">Belongs to the class II aldolase/RraA-like family.</text>
</comment>
<comment type="catalytic activity">
    <reaction evidence="8 9">
        <text>oxaloacetate + H(+) = pyruvate + CO2</text>
        <dbReference type="Rhea" id="RHEA:15641"/>
        <dbReference type="ChEBI" id="CHEBI:15361"/>
        <dbReference type="ChEBI" id="CHEBI:15378"/>
        <dbReference type="ChEBI" id="CHEBI:16452"/>
        <dbReference type="ChEBI" id="CHEBI:16526"/>
        <dbReference type="EC" id="4.1.1.112"/>
    </reaction>
</comment>
<dbReference type="Proteomes" id="UP001500051">
    <property type="component" value="Unassembled WGS sequence"/>
</dbReference>
<evidence type="ECO:0000313" key="10">
    <source>
        <dbReference type="EMBL" id="GAA3711100.1"/>
    </source>
</evidence>
<evidence type="ECO:0000256" key="8">
    <source>
        <dbReference type="ARBA" id="ARBA00047973"/>
    </source>
</evidence>
<reference evidence="11" key="1">
    <citation type="journal article" date="2019" name="Int. J. Syst. Evol. Microbiol.">
        <title>The Global Catalogue of Microorganisms (GCM) 10K type strain sequencing project: providing services to taxonomists for standard genome sequencing and annotation.</title>
        <authorList>
            <consortium name="The Broad Institute Genomics Platform"/>
            <consortium name="The Broad Institute Genome Sequencing Center for Infectious Disease"/>
            <person name="Wu L."/>
            <person name="Ma J."/>
        </authorList>
    </citation>
    <scope>NUCLEOTIDE SEQUENCE [LARGE SCALE GENOMIC DNA]</scope>
    <source>
        <strain evidence="11">JCM 16548</strain>
    </source>
</reference>
<evidence type="ECO:0000313" key="11">
    <source>
        <dbReference type="Proteomes" id="UP001500051"/>
    </source>
</evidence>
<evidence type="ECO:0000256" key="9">
    <source>
        <dbReference type="RuleBase" id="RU004338"/>
    </source>
</evidence>
<dbReference type="EMBL" id="BAAAYX010000013">
    <property type="protein sequence ID" value="GAA3711100.1"/>
    <property type="molecule type" value="Genomic_DNA"/>
</dbReference>
<dbReference type="InterPro" id="IPR005493">
    <property type="entry name" value="RraA/RraA-like"/>
</dbReference>